<dbReference type="RefSeq" id="WP_353708146.1">
    <property type="nucleotide sequence ID" value="NZ_CP159290.1"/>
</dbReference>
<dbReference type="GO" id="GO:0016787">
    <property type="term" value="F:hydrolase activity"/>
    <property type="evidence" value="ECO:0007669"/>
    <property type="project" value="UniProtKB-KW"/>
</dbReference>
<dbReference type="CDD" id="cd18873">
    <property type="entry name" value="NUDIX_NadM_like"/>
    <property type="match status" value="1"/>
</dbReference>
<dbReference type="PROSITE" id="PS51462">
    <property type="entry name" value="NUDIX"/>
    <property type="match status" value="1"/>
</dbReference>
<dbReference type="EMBL" id="CP159290">
    <property type="protein sequence ID" value="XCH30138.1"/>
    <property type="molecule type" value="Genomic_DNA"/>
</dbReference>
<protein>
    <submittedName>
        <fullName evidence="4">NUDIX domain-containing protein</fullName>
    </submittedName>
</protein>
<dbReference type="InterPro" id="IPR036388">
    <property type="entry name" value="WH-like_DNA-bd_sf"/>
</dbReference>
<dbReference type="InterPro" id="IPR015797">
    <property type="entry name" value="NUDIX_hydrolase-like_dom_sf"/>
</dbReference>
<dbReference type="PANTHER" id="PTHR43736:SF4">
    <property type="entry name" value="SLR1690 PROTEIN"/>
    <property type="match status" value="1"/>
</dbReference>
<dbReference type="PROSITE" id="PS00893">
    <property type="entry name" value="NUDIX_BOX"/>
    <property type="match status" value="1"/>
</dbReference>
<keyword evidence="1" id="KW-0378">Hydrolase</keyword>
<gene>
    <name evidence="4" type="ORF">ABRQ22_00130</name>
</gene>
<sequence>MTPSVSPTPGVPPTAALLPVTVDVVALTVRDDALHVLLVERGIEPFRGALALPGGFVLPEEGLAGAARRELAEETGVRPPGHLEQLRTYGPLHRDPRGPVLSVAYLLLAPEFGVVHAGSDAGGAAWHPVAPLLAQAPAGSTASGDRAPSGTGLAFDHARILADGVERARAKLEYSALATAFCPPEFTVADLRRVYEAVWGVRLDPRNFSRKATTTPGFLQDTGRTTSGGTGRPATLYRAAPNPGSLPTTGPAWGATPGSAADPDLAPASVPAVLDPPLMRPRRSAAGHTGENSPSTAAHG</sequence>
<evidence type="ECO:0000256" key="2">
    <source>
        <dbReference type="SAM" id="MobiDB-lite"/>
    </source>
</evidence>
<dbReference type="Pfam" id="PF00293">
    <property type="entry name" value="NUDIX"/>
    <property type="match status" value="1"/>
</dbReference>
<dbReference type="PANTHER" id="PTHR43736">
    <property type="entry name" value="ADP-RIBOSE PYROPHOSPHATASE"/>
    <property type="match status" value="1"/>
</dbReference>
<dbReference type="InterPro" id="IPR020084">
    <property type="entry name" value="NUDIX_hydrolase_CS"/>
</dbReference>
<organism evidence="4">
    <name type="scientific">Cellulosimicrobium sp. ES-005</name>
    <dbReference type="NCBI Taxonomy" id="3163031"/>
    <lineage>
        <taxon>Bacteria</taxon>
        <taxon>Bacillati</taxon>
        <taxon>Actinomycetota</taxon>
        <taxon>Actinomycetes</taxon>
        <taxon>Micrococcales</taxon>
        <taxon>Promicromonosporaceae</taxon>
        <taxon>Cellulosimicrobium</taxon>
    </lineage>
</organism>
<reference evidence="4" key="1">
    <citation type="submission" date="2024-06" db="EMBL/GenBank/DDBJ databases">
        <title>Complete genome sequence of the cellulolytic actinobacterium, Cellulosimicrobium ES-005.</title>
        <authorList>
            <person name="Matthews C.T."/>
            <person name="Underwood K.D."/>
            <person name="Ghanchi K.M."/>
            <person name="Fields S.D."/>
            <person name="Gardner S.G."/>
        </authorList>
    </citation>
    <scope>NUCLEOTIDE SEQUENCE</scope>
    <source>
        <strain evidence="4">ES-005</strain>
    </source>
</reference>
<dbReference type="Gene3D" id="1.10.10.10">
    <property type="entry name" value="Winged helix-like DNA-binding domain superfamily/Winged helix DNA-binding domain"/>
    <property type="match status" value="1"/>
</dbReference>
<feature type="region of interest" description="Disordered" evidence="2">
    <location>
        <begin position="212"/>
        <end position="300"/>
    </location>
</feature>
<feature type="compositionally biased region" description="Polar residues" evidence="2">
    <location>
        <begin position="290"/>
        <end position="300"/>
    </location>
</feature>
<accession>A0AAU8FZU7</accession>
<evidence type="ECO:0000259" key="3">
    <source>
        <dbReference type="PROSITE" id="PS51462"/>
    </source>
</evidence>
<evidence type="ECO:0000313" key="4">
    <source>
        <dbReference type="EMBL" id="XCH30138.1"/>
    </source>
</evidence>
<dbReference type="Gene3D" id="3.90.79.10">
    <property type="entry name" value="Nucleoside Triphosphate Pyrophosphohydrolase"/>
    <property type="match status" value="1"/>
</dbReference>
<dbReference type="AlphaFoldDB" id="A0AAU8FZU7"/>
<feature type="domain" description="Nudix hydrolase" evidence="3">
    <location>
        <begin position="19"/>
        <end position="149"/>
    </location>
</feature>
<dbReference type="Pfam" id="PF21906">
    <property type="entry name" value="WHD_NrtR"/>
    <property type="match status" value="1"/>
</dbReference>
<dbReference type="InterPro" id="IPR054105">
    <property type="entry name" value="WHD_NrtR"/>
</dbReference>
<dbReference type="InterPro" id="IPR036390">
    <property type="entry name" value="WH_DNA-bd_sf"/>
</dbReference>
<proteinExistence type="predicted"/>
<name>A0AAU8FZU7_9MICO</name>
<dbReference type="SUPFAM" id="SSF46785">
    <property type="entry name" value="Winged helix' DNA-binding domain"/>
    <property type="match status" value="1"/>
</dbReference>
<dbReference type="InterPro" id="IPR000086">
    <property type="entry name" value="NUDIX_hydrolase_dom"/>
</dbReference>
<evidence type="ECO:0000256" key="1">
    <source>
        <dbReference type="ARBA" id="ARBA00022801"/>
    </source>
</evidence>
<dbReference type="SUPFAM" id="SSF55811">
    <property type="entry name" value="Nudix"/>
    <property type="match status" value="1"/>
</dbReference>